<evidence type="ECO:0000313" key="2">
    <source>
        <dbReference type="RefSeq" id="XP_013161500.1"/>
    </source>
</evidence>
<dbReference type="KEGG" id="pxu:106113321"/>
<dbReference type="RefSeq" id="XP_013161500.1">
    <property type="nucleotide sequence ID" value="XM_013306046.1"/>
</dbReference>
<reference evidence="2" key="1">
    <citation type="submission" date="2025-08" db="UniProtKB">
        <authorList>
            <consortium name="RefSeq"/>
        </authorList>
    </citation>
    <scope>IDENTIFICATION</scope>
</reference>
<feature type="region of interest" description="Disordered" evidence="1">
    <location>
        <begin position="137"/>
        <end position="162"/>
    </location>
</feature>
<dbReference type="Proteomes" id="UP000694872">
    <property type="component" value="Unplaced"/>
</dbReference>
<proteinExistence type="predicted"/>
<protein>
    <submittedName>
        <fullName evidence="2">Uncharacterized protein LOC106113321</fullName>
    </submittedName>
</protein>
<organism evidence="2">
    <name type="scientific">Papilio xuthus</name>
    <name type="common">Asian swallowtail butterfly</name>
    <dbReference type="NCBI Taxonomy" id="66420"/>
    <lineage>
        <taxon>Eukaryota</taxon>
        <taxon>Metazoa</taxon>
        <taxon>Ecdysozoa</taxon>
        <taxon>Arthropoda</taxon>
        <taxon>Hexapoda</taxon>
        <taxon>Insecta</taxon>
        <taxon>Pterygota</taxon>
        <taxon>Neoptera</taxon>
        <taxon>Endopterygota</taxon>
        <taxon>Lepidoptera</taxon>
        <taxon>Glossata</taxon>
        <taxon>Ditrysia</taxon>
        <taxon>Papilionoidea</taxon>
        <taxon>Papilionidae</taxon>
        <taxon>Papilioninae</taxon>
        <taxon>Papilio</taxon>
    </lineage>
</organism>
<sequence length="162" mass="19037">MDKWKEELESARAGSWTVEAIRPRLQDWVNRRWGHLSYRLVQMLSGHGCFGKYLHQIAGREPTPRCHHCPEASDSVAHTLFDCPAWEAERRPIAHILETTTLSGVLDRMLLSEHDWRAFQQFSESILNIKEEAERLRETDPASAPLRQRRTGRRRRVYHRQA</sequence>
<dbReference type="GeneID" id="106113321"/>
<gene>
    <name evidence="2" type="primary">LOC106113321</name>
</gene>
<evidence type="ECO:0000256" key="1">
    <source>
        <dbReference type="SAM" id="MobiDB-lite"/>
    </source>
</evidence>
<dbReference type="AlphaFoldDB" id="A0AAJ6YYI8"/>
<feature type="compositionally biased region" description="Basic residues" evidence="1">
    <location>
        <begin position="147"/>
        <end position="162"/>
    </location>
</feature>
<name>A0AAJ6YYI8_PAPXU</name>
<accession>A0AAJ6YYI8</accession>